<dbReference type="EMBL" id="JABWMJ010000002">
    <property type="protein sequence ID" value="NUZ05075.1"/>
    <property type="molecule type" value="Genomic_DNA"/>
</dbReference>
<name>A0A7Y6TVI6_9BURK</name>
<keyword evidence="1" id="KW-0812">Transmembrane</keyword>
<comment type="caution">
    <text evidence="2">The sequence shown here is derived from an EMBL/GenBank/DDBJ whole genome shotgun (WGS) entry which is preliminary data.</text>
</comment>
<dbReference type="Proteomes" id="UP000529637">
    <property type="component" value="Unassembled WGS sequence"/>
</dbReference>
<feature type="transmembrane region" description="Helical" evidence="1">
    <location>
        <begin position="42"/>
        <end position="66"/>
    </location>
</feature>
<evidence type="ECO:0000256" key="1">
    <source>
        <dbReference type="SAM" id="Phobius"/>
    </source>
</evidence>
<dbReference type="RefSeq" id="WP_176066647.1">
    <property type="nucleotide sequence ID" value="NZ_JABWMJ010000002.1"/>
</dbReference>
<organism evidence="2 3">
    <name type="scientific">Piscinibacter koreensis</name>
    <dbReference type="NCBI Taxonomy" id="2742824"/>
    <lineage>
        <taxon>Bacteria</taxon>
        <taxon>Pseudomonadati</taxon>
        <taxon>Pseudomonadota</taxon>
        <taxon>Betaproteobacteria</taxon>
        <taxon>Burkholderiales</taxon>
        <taxon>Sphaerotilaceae</taxon>
        <taxon>Piscinibacter</taxon>
    </lineage>
</organism>
<evidence type="ECO:0000313" key="2">
    <source>
        <dbReference type="EMBL" id="NUZ05075.1"/>
    </source>
</evidence>
<keyword evidence="1" id="KW-1133">Transmembrane helix</keyword>
<proteinExistence type="predicted"/>
<accession>A0A7Y6TVI6</accession>
<dbReference type="AlphaFoldDB" id="A0A7Y6TVI6"/>
<sequence>MIHPLLRLLVKQPRLLTEHVEAYAHLVGDEVSKVSTMWIMRIVLYVTGGVMALLGLIFVGVALMLFGAVPWSDMEHGWLLIVVPLVPLVGAALCIWRARAPSKHDVMTTVKAQLNADMAMLREVGSA</sequence>
<gene>
    <name evidence="2" type="ORF">HQN59_04785</name>
</gene>
<feature type="transmembrane region" description="Helical" evidence="1">
    <location>
        <begin position="78"/>
        <end position="98"/>
    </location>
</feature>
<protein>
    <submittedName>
        <fullName evidence="2">Phage holin family protein</fullName>
    </submittedName>
</protein>
<keyword evidence="3" id="KW-1185">Reference proteome</keyword>
<reference evidence="2 3" key="1">
    <citation type="submission" date="2020-06" db="EMBL/GenBank/DDBJ databases">
        <title>Schlegella sp. ID0723 isolated from air conditioner.</title>
        <authorList>
            <person name="Kim D.Y."/>
            <person name="Kim D.-U."/>
        </authorList>
    </citation>
    <scope>NUCLEOTIDE SEQUENCE [LARGE SCALE GENOMIC DNA]</scope>
    <source>
        <strain evidence="2 3">ID0723</strain>
    </source>
</reference>
<keyword evidence="1" id="KW-0472">Membrane</keyword>
<evidence type="ECO:0000313" key="3">
    <source>
        <dbReference type="Proteomes" id="UP000529637"/>
    </source>
</evidence>